<evidence type="ECO:0000313" key="13">
    <source>
        <dbReference type="Proteomes" id="UP000820818"/>
    </source>
</evidence>
<dbReference type="PANTHER" id="PTHR10612:SF62">
    <property type="entry name" value="LIPOCALIN_CYTOSOLIC FATTY-ACID BINDING DOMAIN-CONTAINING PROTEIN"/>
    <property type="match status" value="1"/>
</dbReference>
<organism evidence="12 13">
    <name type="scientific">Daphnia sinensis</name>
    <dbReference type="NCBI Taxonomy" id="1820382"/>
    <lineage>
        <taxon>Eukaryota</taxon>
        <taxon>Metazoa</taxon>
        <taxon>Ecdysozoa</taxon>
        <taxon>Arthropoda</taxon>
        <taxon>Crustacea</taxon>
        <taxon>Branchiopoda</taxon>
        <taxon>Diplostraca</taxon>
        <taxon>Cladocera</taxon>
        <taxon>Anomopoda</taxon>
        <taxon>Daphniidae</taxon>
        <taxon>Daphnia</taxon>
        <taxon>Daphnia similis group</taxon>
    </lineage>
</organism>
<evidence type="ECO:0000256" key="7">
    <source>
        <dbReference type="ARBA" id="ARBA00023121"/>
    </source>
</evidence>
<name>A0AAD5PS03_9CRUS</name>
<dbReference type="GO" id="GO:0006629">
    <property type="term" value="P:lipid metabolic process"/>
    <property type="evidence" value="ECO:0007669"/>
    <property type="project" value="TreeGrafter"/>
</dbReference>
<dbReference type="Gene3D" id="2.40.128.20">
    <property type="match status" value="1"/>
</dbReference>
<evidence type="ECO:0000256" key="2">
    <source>
        <dbReference type="ARBA" id="ARBA00006889"/>
    </source>
</evidence>
<evidence type="ECO:0000256" key="3">
    <source>
        <dbReference type="ARBA" id="ARBA00019890"/>
    </source>
</evidence>
<dbReference type="FunFam" id="2.40.128.20:FF:000003">
    <property type="entry name" value="Apolipoprotein D"/>
    <property type="match status" value="1"/>
</dbReference>
<dbReference type="SUPFAM" id="SSF50814">
    <property type="entry name" value="Lipocalins"/>
    <property type="match status" value="1"/>
</dbReference>
<dbReference type="InterPro" id="IPR012674">
    <property type="entry name" value="Calycin"/>
</dbReference>
<dbReference type="AlphaFoldDB" id="A0AAD5PS03"/>
<proteinExistence type="inferred from homology"/>
<dbReference type="GO" id="GO:0031409">
    <property type="term" value="F:pigment binding"/>
    <property type="evidence" value="ECO:0007669"/>
    <property type="project" value="InterPro"/>
</dbReference>
<dbReference type="PRINTS" id="PR01273">
    <property type="entry name" value="INVTBRTCOLOR"/>
</dbReference>
<comment type="caution">
    <text evidence="12">The sequence shown here is derived from an EMBL/GenBank/DDBJ whole genome shotgun (WGS) entry which is preliminary data.</text>
</comment>
<evidence type="ECO:0000256" key="1">
    <source>
        <dbReference type="ARBA" id="ARBA00004613"/>
    </source>
</evidence>
<dbReference type="PROSITE" id="PS00213">
    <property type="entry name" value="LIPOCALIN"/>
    <property type="match status" value="1"/>
</dbReference>
<evidence type="ECO:0000313" key="12">
    <source>
        <dbReference type="EMBL" id="KAI9555523.1"/>
    </source>
</evidence>
<evidence type="ECO:0000256" key="10">
    <source>
        <dbReference type="PIRNR" id="PIRNR036893"/>
    </source>
</evidence>
<dbReference type="CDD" id="cd19437">
    <property type="entry name" value="lipocalin_apoD-like"/>
    <property type="match status" value="1"/>
</dbReference>
<evidence type="ECO:0000256" key="9">
    <source>
        <dbReference type="ARBA" id="ARBA00023180"/>
    </source>
</evidence>
<dbReference type="Pfam" id="PF08212">
    <property type="entry name" value="Lipocalin_2"/>
    <property type="match status" value="1"/>
</dbReference>
<evidence type="ECO:0000256" key="6">
    <source>
        <dbReference type="ARBA" id="ARBA00022729"/>
    </source>
</evidence>
<evidence type="ECO:0000256" key="8">
    <source>
        <dbReference type="ARBA" id="ARBA00023157"/>
    </source>
</evidence>
<keyword evidence="5" id="KW-0964">Secreted</keyword>
<dbReference type="GO" id="GO:0008289">
    <property type="term" value="F:lipid binding"/>
    <property type="evidence" value="ECO:0007669"/>
    <property type="project" value="UniProtKB-KW"/>
</dbReference>
<reference evidence="12 13" key="1">
    <citation type="submission" date="2022-05" db="EMBL/GenBank/DDBJ databases">
        <title>A multi-omics perspective on studying reproductive biology in Daphnia sinensis.</title>
        <authorList>
            <person name="Jia J."/>
        </authorList>
    </citation>
    <scope>NUCLEOTIDE SEQUENCE [LARGE SCALE GENOMIC DNA]</scope>
    <source>
        <strain evidence="12 13">WSL</strain>
    </source>
</reference>
<dbReference type="GO" id="GO:0005576">
    <property type="term" value="C:extracellular region"/>
    <property type="evidence" value="ECO:0007669"/>
    <property type="project" value="UniProtKB-SubCell"/>
</dbReference>
<evidence type="ECO:0000259" key="11">
    <source>
        <dbReference type="Pfam" id="PF08212"/>
    </source>
</evidence>
<feature type="signal peptide" evidence="10">
    <location>
        <begin position="1"/>
        <end position="20"/>
    </location>
</feature>
<comment type="similarity">
    <text evidence="2 10">Belongs to the calycin superfamily. Lipocalin family.</text>
</comment>
<dbReference type="InterPro" id="IPR022272">
    <property type="entry name" value="Lipocalin_CS"/>
</dbReference>
<feature type="chain" id="PRO_5041785535" description="Apolipoprotein D" evidence="10">
    <location>
        <begin position="21"/>
        <end position="193"/>
    </location>
</feature>
<keyword evidence="4" id="KW-0813">Transport</keyword>
<dbReference type="GO" id="GO:0005737">
    <property type="term" value="C:cytoplasm"/>
    <property type="evidence" value="ECO:0007669"/>
    <property type="project" value="TreeGrafter"/>
</dbReference>
<feature type="domain" description="Lipocalin/cytosolic fatty-acid binding" evidence="11">
    <location>
        <begin position="41"/>
        <end position="183"/>
    </location>
</feature>
<evidence type="ECO:0000256" key="4">
    <source>
        <dbReference type="ARBA" id="ARBA00022448"/>
    </source>
</evidence>
<keyword evidence="9" id="KW-0325">Glycoprotein</keyword>
<keyword evidence="13" id="KW-1185">Reference proteome</keyword>
<dbReference type="InterPro" id="IPR000566">
    <property type="entry name" value="Lipocln_cytosolic_FA-bd_dom"/>
</dbReference>
<protein>
    <recommendedName>
        <fullName evidence="3">Apolipoprotein D</fullName>
    </recommendedName>
</protein>
<dbReference type="GO" id="GO:0000302">
    <property type="term" value="P:response to reactive oxygen species"/>
    <property type="evidence" value="ECO:0007669"/>
    <property type="project" value="TreeGrafter"/>
</dbReference>
<gene>
    <name evidence="12" type="ORF">GHT06_018038</name>
</gene>
<comment type="subcellular location">
    <subcellularLocation>
        <location evidence="1">Secreted</location>
    </subcellularLocation>
</comment>
<keyword evidence="6 10" id="KW-0732">Signal</keyword>
<dbReference type="InterPro" id="IPR022271">
    <property type="entry name" value="Lipocalin_ApoD"/>
</dbReference>
<keyword evidence="7" id="KW-0446">Lipid-binding</keyword>
<dbReference type="PANTHER" id="PTHR10612">
    <property type="entry name" value="APOLIPOPROTEIN D"/>
    <property type="match status" value="1"/>
</dbReference>
<accession>A0AAD5PS03</accession>
<dbReference type="Proteomes" id="UP000820818">
    <property type="component" value="Linkage Group LG7"/>
</dbReference>
<dbReference type="InterPro" id="IPR003057">
    <property type="entry name" value="Invtbrt_color"/>
</dbReference>
<evidence type="ECO:0000256" key="5">
    <source>
        <dbReference type="ARBA" id="ARBA00022525"/>
    </source>
</evidence>
<keyword evidence="8" id="KW-1015">Disulfide bond</keyword>
<dbReference type="EMBL" id="WJBH02000007">
    <property type="protein sequence ID" value="KAI9555523.1"/>
    <property type="molecule type" value="Genomic_DNA"/>
</dbReference>
<sequence>MANNLIQVLLLAACIAGLNAGLVVRSSRGLCPTFTTKPDFDYRQYAGVWYEIEKIPVVFEEGMTCIRAIYDEIAPNTVSVVNTAILADGNATAIYGSAYQPYPDTQPGYLIVQFPGRPDGQYFVLDTDYVTYTSVYDCVTVGAFKLEYAWLMARTNTLTAEQLATARAAYTQFGIDVSIFEATYQSDSCLYIP</sequence>
<dbReference type="PIRSF" id="PIRSF036893">
    <property type="entry name" value="Lipocalin_ApoD"/>
    <property type="match status" value="1"/>
</dbReference>